<evidence type="ECO:0000259" key="1">
    <source>
        <dbReference type="Pfam" id="PF01261"/>
    </source>
</evidence>
<sequence>MEIGILAKEFDRHNVVEVIQAVQDYDMNCVQFNLSCANLPSLPLEFDKDTFVDLGRTIRESGIEIAGLSGTFNMIHPVMDVREKGLIALENLAKASRYLGTNVITLCTGSRDINNMWKFHPDNNSREAWEDLIKIMERALVIAEKYNVILGIEPELSNVINTAEKGMRLLETFQTDHLKIIMDGANLIPFDQIDKMHYLLDEAFDLLGENIILAHAKDFSVEQQEFVAAGKGDLDYEYYISLLKSSGYNGPLILHGLNEEQVSESHAYLKELI</sequence>
<comment type="caution">
    <text evidence="2">The sequence shown here is derived from an EMBL/GenBank/DDBJ whole genome shotgun (WGS) entry which is preliminary data.</text>
</comment>
<dbReference type="PANTHER" id="PTHR12110">
    <property type="entry name" value="HYDROXYPYRUVATE ISOMERASE"/>
    <property type="match status" value="1"/>
</dbReference>
<reference evidence="2 3" key="1">
    <citation type="submission" date="2021-05" db="EMBL/GenBank/DDBJ databases">
        <title>Novel Bacillus species.</title>
        <authorList>
            <person name="Liu G."/>
        </authorList>
    </citation>
    <scope>NUCLEOTIDE SEQUENCE [LARGE SCALE GENOMIC DNA]</scope>
    <source>
        <strain evidence="2 3">FJAT-49682</strain>
    </source>
</reference>
<dbReference type="EMBL" id="JAGYPN010000001">
    <property type="protein sequence ID" value="MBS4221275.1"/>
    <property type="molecule type" value="Genomic_DNA"/>
</dbReference>
<dbReference type="InterPro" id="IPR036237">
    <property type="entry name" value="Xyl_isomerase-like_sf"/>
</dbReference>
<dbReference type="PANTHER" id="PTHR12110:SF21">
    <property type="entry name" value="XYLOSE ISOMERASE-LIKE TIM BARREL DOMAIN-CONTAINING PROTEIN"/>
    <property type="match status" value="1"/>
</dbReference>
<keyword evidence="2" id="KW-0413">Isomerase</keyword>
<dbReference type="InterPro" id="IPR050312">
    <property type="entry name" value="IolE/XylAMocC-like"/>
</dbReference>
<accession>A0A942UH07</accession>
<dbReference type="AlphaFoldDB" id="A0A942UH07"/>
<dbReference type="Proteomes" id="UP000676456">
    <property type="component" value="Unassembled WGS sequence"/>
</dbReference>
<evidence type="ECO:0000313" key="2">
    <source>
        <dbReference type="EMBL" id="MBS4221275.1"/>
    </source>
</evidence>
<evidence type="ECO:0000313" key="3">
    <source>
        <dbReference type="Proteomes" id="UP000676456"/>
    </source>
</evidence>
<dbReference type="RefSeq" id="WP_213096316.1">
    <property type="nucleotide sequence ID" value="NZ_JAGYPH010000001.1"/>
</dbReference>
<protein>
    <submittedName>
        <fullName evidence="2">Sugar phosphate isomerase/epimerase</fullName>
    </submittedName>
</protein>
<gene>
    <name evidence="2" type="ORF">KHA91_00715</name>
</gene>
<dbReference type="InterPro" id="IPR013022">
    <property type="entry name" value="Xyl_isomerase-like_TIM-brl"/>
</dbReference>
<dbReference type="Pfam" id="PF01261">
    <property type="entry name" value="AP_endonuc_2"/>
    <property type="match status" value="1"/>
</dbReference>
<dbReference type="GO" id="GO:0016853">
    <property type="term" value="F:isomerase activity"/>
    <property type="evidence" value="ECO:0007669"/>
    <property type="project" value="UniProtKB-KW"/>
</dbReference>
<name>A0A942UH07_9BACI</name>
<organism evidence="2 3">
    <name type="scientific">Lederbergia citrea</name>
    <dbReference type="NCBI Taxonomy" id="2833581"/>
    <lineage>
        <taxon>Bacteria</taxon>
        <taxon>Bacillati</taxon>
        <taxon>Bacillota</taxon>
        <taxon>Bacilli</taxon>
        <taxon>Bacillales</taxon>
        <taxon>Bacillaceae</taxon>
        <taxon>Lederbergia</taxon>
    </lineage>
</organism>
<feature type="domain" description="Xylose isomerase-like TIM barrel" evidence="1">
    <location>
        <begin position="20"/>
        <end position="271"/>
    </location>
</feature>
<dbReference type="SUPFAM" id="SSF51658">
    <property type="entry name" value="Xylose isomerase-like"/>
    <property type="match status" value="1"/>
</dbReference>
<proteinExistence type="predicted"/>
<dbReference type="Gene3D" id="3.20.20.150">
    <property type="entry name" value="Divalent-metal-dependent TIM barrel enzymes"/>
    <property type="match status" value="1"/>
</dbReference>
<keyword evidence="3" id="KW-1185">Reference proteome</keyword>